<evidence type="ECO:0000313" key="1">
    <source>
        <dbReference type="EMBL" id="CAL8136251.1"/>
    </source>
</evidence>
<sequence>MEDPRSSLPSRKRIKLDYAKEIKTEEIPLLQTSIWDKILSYVNFTDYLSTINTCPEWNHLLISRKTTELFQMAVPSIMLFLPKKDFLNLRLISRDWKQKCEFVYQNHPCSLAAPTSNIKFPKLSSHGKMLPNLDNGVKLQSLESIKRFTSEMRNDSRNPFPGRCVWLVVTDREDSDSNEDHLDEQGEEIHEEFQQEYWNALNQFLLQFGDYMWYLRLDYFFRFTTNVENRFRNILLQVPNLKTLRLKLGDPNSDCWTDSSEQLNKRAVKFNRASPPPKLESLETFSYISSDENLDYFEDFVNQIVKSYCVEGKLKRLHMPDTSYKPKLFSELKELSAWCLTGIYLS</sequence>
<reference evidence="1 2" key="1">
    <citation type="submission" date="2024-08" db="EMBL/GenBank/DDBJ databases">
        <authorList>
            <person name="Cucini C."/>
            <person name="Frati F."/>
        </authorList>
    </citation>
    <scope>NUCLEOTIDE SEQUENCE [LARGE SCALE GENOMIC DNA]</scope>
</reference>
<keyword evidence="2" id="KW-1185">Reference proteome</keyword>
<evidence type="ECO:0000313" key="2">
    <source>
        <dbReference type="Proteomes" id="UP001642540"/>
    </source>
</evidence>
<comment type="caution">
    <text evidence="1">The sequence shown here is derived from an EMBL/GenBank/DDBJ whole genome shotgun (WGS) entry which is preliminary data.</text>
</comment>
<gene>
    <name evidence="1" type="ORF">ODALV1_LOCUS26356</name>
</gene>
<name>A0ABP1RV06_9HEXA</name>
<proteinExistence type="predicted"/>
<accession>A0ABP1RV06</accession>
<dbReference type="EMBL" id="CAXLJM020000111">
    <property type="protein sequence ID" value="CAL8136251.1"/>
    <property type="molecule type" value="Genomic_DNA"/>
</dbReference>
<dbReference type="Proteomes" id="UP001642540">
    <property type="component" value="Unassembled WGS sequence"/>
</dbReference>
<protein>
    <recommendedName>
        <fullName evidence="3">F-box domain-containing protein</fullName>
    </recommendedName>
</protein>
<evidence type="ECO:0008006" key="3">
    <source>
        <dbReference type="Google" id="ProtNLM"/>
    </source>
</evidence>
<organism evidence="1 2">
    <name type="scientific">Orchesella dallaii</name>
    <dbReference type="NCBI Taxonomy" id="48710"/>
    <lineage>
        <taxon>Eukaryota</taxon>
        <taxon>Metazoa</taxon>
        <taxon>Ecdysozoa</taxon>
        <taxon>Arthropoda</taxon>
        <taxon>Hexapoda</taxon>
        <taxon>Collembola</taxon>
        <taxon>Entomobryomorpha</taxon>
        <taxon>Entomobryoidea</taxon>
        <taxon>Orchesellidae</taxon>
        <taxon>Orchesellinae</taxon>
        <taxon>Orchesella</taxon>
    </lineage>
</organism>